<reference evidence="1 2" key="1">
    <citation type="journal article" date="2018" name="Genome Announc.">
        <title>Genome Sequence of Geothermobacter sp. HR-1 Iron Reducer from the Loihi Seamount.</title>
        <authorList>
            <person name="Smith H."/>
            <person name="Abuyen K."/>
            <person name="Tremblay J."/>
            <person name="Savalia P."/>
            <person name="Perez-Rodriguez I."/>
            <person name="Emerson D."/>
            <person name="Tully B."/>
            <person name="Amend J."/>
        </authorList>
    </citation>
    <scope>NUCLEOTIDE SEQUENCE [LARGE SCALE GENOMIC DNA]</scope>
    <source>
        <strain evidence="1 2">HR-1</strain>
    </source>
</reference>
<organism evidence="1 2">
    <name type="scientific">Geothermobacter hydrogeniphilus</name>
    <dbReference type="NCBI Taxonomy" id="1969733"/>
    <lineage>
        <taxon>Bacteria</taxon>
        <taxon>Pseudomonadati</taxon>
        <taxon>Thermodesulfobacteriota</taxon>
        <taxon>Desulfuromonadia</taxon>
        <taxon>Desulfuromonadales</taxon>
        <taxon>Geothermobacteraceae</taxon>
        <taxon>Geothermobacter</taxon>
    </lineage>
</organism>
<dbReference type="SUPFAM" id="SSF56436">
    <property type="entry name" value="C-type lectin-like"/>
    <property type="match status" value="1"/>
</dbReference>
<dbReference type="OrthoDB" id="5946001at2"/>
<comment type="caution">
    <text evidence="1">The sequence shown here is derived from an EMBL/GenBank/DDBJ whole genome shotgun (WGS) entry which is preliminary data.</text>
</comment>
<evidence type="ECO:0000313" key="2">
    <source>
        <dbReference type="Proteomes" id="UP000236340"/>
    </source>
</evidence>
<sequence length="136" mass="14131">MIPGAACTGQGQVLQGDGAQWVCVNLKQLTPSGGQAHGFELTDSWGETWDGIPRQAANWTDADASCQALGGRLPTMTEIYRNNGASGSGDVTGILDTSYLWTLVANDTAGSRMIGRLSDGTMSAAAETAATAYRCI</sequence>
<accession>A0A2K2H6C1</accession>
<evidence type="ECO:0008006" key="3">
    <source>
        <dbReference type="Google" id="ProtNLM"/>
    </source>
</evidence>
<gene>
    <name evidence="1" type="ORF">C2E25_15770</name>
</gene>
<proteinExistence type="predicted"/>
<dbReference type="InterPro" id="IPR016187">
    <property type="entry name" value="CTDL_fold"/>
</dbReference>
<dbReference type="EMBL" id="PPFX01000050">
    <property type="protein sequence ID" value="PNU18789.1"/>
    <property type="molecule type" value="Genomic_DNA"/>
</dbReference>
<evidence type="ECO:0000313" key="1">
    <source>
        <dbReference type="EMBL" id="PNU18789.1"/>
    </source>
</evidence>
<dbReference type="RefSeq" id="WP_103116685.1">
    <property type="nucleotide sequence ID" value="NZ_PPFX01000050.1"/>
</dbReference>
<protein>
    <recommendedName>
        <fullName evidence="3">Major paralogous domain-containing protein</fullName>
    </recommendedName>
</protein>
<dbReference type="AlphaFoldDB" id="A0A2K2H6C1"/>
<dbReference type="Proteomes" id="UP000236340">
    <property type="component" value="Unassembled WGS sequence"/>
</dbReference>
<name>A0A2K2H6C1_9BACT</name>